<dbReference type="Proteomes" id="UP000886059">
    <property type="component" value="Unassembled WGS sequence"/>
</dbReference>
<dbReference type="FunFam" id="2.40.50.100:FF:000003">
    <property type="entry name" value="Acetyl-CoA carboxylase biotin carboxyl carrier protein"/>
    <property type="match status" value="1"/>
</dbReference>
<keyword evidence="5 9" id="KW-0276">Fatty acid metabolism</keyword>
<feature type="region of interest" description="Disordered" evidence="10">
    <location>
        <begin position="60"/>
        <end position="79"/>
    </location>
</feature>
<dbReference type="NCBIfam" id="TIGR00531">
    <property type="entry name" value="BCCP"/>
    <property type="match status" value="1"/>
</dbReference>
<dbReference type="InterPro" id="IPR011053">
    <property type="entry name" value="Single_hybrid_motif"/>
</dbReference>
<gene>
    <name evidence="12" type="primary">accB</name>
    <name evidence="12" type="ORF">ENL01_03360</name>
</gene>
<evidence type="ECO:0000256" key="10">
    <source>
        <dbReference type="SAM" id="MobiDB-lite"/>
    </source>
</evidence>
<evidence type="ECO:0000256" key="9">
    <source>
        <dbReference type="RuleBase" id="RU364072"/>
    </source>
</evidence>
<evidence type="ECO:0000256" key="8">
    <source>
        <dbReference type="ARBA" id="ARBA00023267"/>
    </source>
</evidence>
<evidence type="ECO:0000256" key="2">
    <source>
        <dbReference type="ARBA" id="ARBA00005194"/>
    </source>
</evidence>
<dbReference type="UniPathway" id="UPA00094"/>
<dbReference type="EMBL" id="DRSK01000193">
    <property type="protein sequence ID" value="HHE07921.1"/>
    <property type="molecule type" value="Genomic_DNA"/>
</dbReference>
<keyword evidence="6 9" id="KW-0443">Lipid metabolism</keyword>
<dbReference type="SUPFAM" id="SSF51230">
    <property type="entry name" value="Single hybrid motif"/>
    <property type="match status" value="1"/>
</dbReference>
<reference evidence="12" key="1">
    <citation type="journal article" date="2020" name="mSystems">
        <title>Genome- and Community-Level Interaction Insights into Carbon Utilization and Element Cycling Functions of Hydrothermarchaeota in Hydrothermal Sediment.</title>
        <authorList>
            <person name="Zhou Z."/>
            <person name="Liu Y."/>
            <person name="Xu W."/>
            <person name="Pan J."/>
            <person name="Luo Z.H."/>
            <person name="Li M."/>
        </authorList>
    </citation>
    <scope>NUCLEOTIDE SEQUENCE [LARGE SCALE GENOMIC DNA]</scope>
    <source>
        <strain evidence="12">HyVt-628</strain>
    </source>
</reference>
<sequence length="159" mass="17025">MNLKEIQQLIEIVNASSLDEVVIREGESEITLRRNSSKAQAAIPAAPAVAQPVQVAQPVPQSATVQEEQLEAPAPPATAGDLIEIHSPIVGTFYRSPSPDADAFVNEGDKVKAGDVLCIIEAMKLMNEIEAEGSGTIVEILVENGQPVEYNQALFRIKP</sequence>
<accession>A0A7C5DDB5</accession>
<evidence type="ECO:0000256" key="5">
    <source>
        <dbReference type="ARBA" id="ARBA00022832"/>
    </source>
</evidence>
<evidence type="ECO:0000313" key="12">
    <source>
        <dbReference type="EMBL" id="HHE07921.1"/>
    </source>
</evidence>
<dbReference type="GO" id="GO:0003989">
    <property type="term" value="F:acetyl-CoA carboxylase activity"/>
    <property type="evidence" value="ECO:0007669"/>
    <property type="project" value="InterPro"/>
</dbReference>
<dbReference type="PANTHER" id="PTHR45266:SF3">
    <property type="entry name" value="OXALOACETATE DECARBOXYLASE ALPHA CHAIN"/>
    <property type="match status" value="1"/>
</dbReference>
<dbReference type="GO" id="GO:0009317">
    <property type="term" value="C:acetyl-CoA carboxylase complex"/>
    <property type="evidence" value="ECO:0007669"/>
    <property type="project" value="InterPro"/>
</dbReference>
<dbReference type="InterPro" id="IPR001249">
    <property type="entry name" value="AcCoA_biotinCC"/>
</dbReference>
<evidence type="ECO:0000259" key="11">
    <source>
        <dbReference type="PROSITE" id="PS50968"/>
    </source>
</evidence>
<evidence type="ECO:0000256" key="7">
    <source>
        <dbReference type="ARBA" id="ARBA00023160"/>
    </source>
</evidence>
<dbReference type="PROSITE" id="PS00188">
    <property type="entry name" value="BIOTIN"/>
    <property type="match status" value="1"/>
</dbReference>
<dbReference type="PRINTS" id="PR01071">
    <property type="entry name" value="ACOABIOTINCC"/>
</dbReference>
<comment type="function">
    <text evidence="1 9">This protein is a component of the acetyl coenzyme A carboxylase complex; first, biotin carboxylase catalyzes the carboxylation of the carrier protein and then the transcarboxylase transfers the carboxyl group to form malonyl-CoA.</text>
</comment>
<keyword evidence="7 9" id="KW-0275">Fatty acid biosynthesis</keyword>
<feature type="domain" description="Lipoyl-binding" evidence="11">
    <location>
        <begin position="82"/>
        <end position="158"/>
    </location>
</feature>
<dbReference type="InterPro" id="IPR050709">
    <property type="entry name" value="Biotin_Carboxyl_Carrier/Decarb"/>
</dbReference>
<dbReference type="PANTHER" id="PTHR45266">
    <property type="entry name" value="OXALOACETATE DECARBOXYLASE ALPHA CHAIN"/>
    <property type="match status" value="1"/>
</dbReference>
<evidence type="ECO:0000256" key="3">
    <source>
        <dbReference type="ARBA" id="ARBA00017562"/>
    </source>
</evidence>
<dbReference type="AlphaFoldDB" id="A0A7C5DDB5"/>
<dbReference type="PROSITE" id="PS50968">
    <property type="entry name" value="BIOTINYL_LIPOYL"/>
    <property type="match status" value="1"/>
</dbReference>
<evidence type="ECO:0000256" key="1">
    <source>
        <dbReference type="ARBA" id="ARBA00003761"/>
    </source>
</evidence>
<dbReference type="CDD" id="cd06850">
    <property type="entry name" value="biotinyl_domain"/>
    <property type="match status" value="1"/>
</dbReference>
<keyword evidence="4 9" id="KW-0444">Lipid biosynthesis</keyword>
<organism evidence="12">
    <name type="scientific">Chlorobaculum parvum</name>
    <dbReference type="NCBI Taxonomy" id="274539"/>
    <lineage>
        <taxon>Bacteria</taxon>
        <taxon>Pseudomonadati</taxon>
        <taxon>Chlorobiota</taxon>
        <taxon>Chlorobiia</taxon>
        <taxon>Chlorobiales</taxon>
        <taxon>Chlorobiaceae</taxon>
        <taxon>Chlorobaculum</taxon>
    </lineage>
</organism>
<dbReference type="Gene3D" id="2.40.50.100">
    <property type="match status" value="1"/>
</dbReference>
<proteinExistence type="predicted"/>
<dbReference type="InterPro" id="IPR001882">
    <property type="entry name" value="Biotin_BS"/>
</dbReference>
<dbReference type="Pfam" id="PF00364">
    <property type="entry name" value="Biotin_lipoyl"/>
    <property type="match status" value="1"/>
</dbReference>
<name>A0A7C5DDB5_9CHLB</name>
<dbReference type="GO" id="GO:0006633">
    <property type="term" value="P:fatty acid biosynthetic process"/>
    <property type="evidence" value="ECO:0007669"/>
    <property type="project" value="UniProtKB-UniPathway"/>
</dbReference>
<evidence type="ECO:0000256" key="6">
    <source>
        <dbReference type="ARBA" id="ARBA00023098"/>
    </source>
</evidence>
<protein>
    <recommendedName>
        <fullName evidence="3 9">Biotin carboxyl carrier protein of acetyl-CoA carboxylase</fullName>
    </recommendedName>
</protein>
<dbReference type="NCBIfam" id="NF005457">
    <property type="entry name" value="PRK07051.1"/>
    <property type="match status" value="1"/>
</dbReference>
<keyword evidence="8 9" id="KW-0092">Biotin</keyword>
<comment type="pathway">
    <text evidence="2 9">Lipid metabolism; fatty acid biosynthesis.</text>
</comment>
<evidence type="ECO:0000256" key="4">
    <source>
        <dbReference type="ARBA" id="ARBA00022516"/>
    </source>
</evidence>
<dbReference type="InterPro" id="IPR000089">
    <property type="entry name" value="Biotin_lipoyl"/>
</dbReference>
<comment type="caution">
    <text evidence="12">The sequence shown here is derived from an EMBL/GenBank/DDBJ whole genome shotgun (WGS) entry which is preliminary data.</text>
</comment>